<name>A0A511VBR7_9BACL</name>
<keyword evidence="1" id="KW-1133">Transmembrane helix</keyword>
<feature type="transmembrane region" description="Helical" evidence="1">
    <location>
        <begin position="96"/>
        <end position="122"/>
    </location>
</feature>
<reference evidence="2 3" key="1">
    <citation type="submission" date="2019-07" db="EMBL/GenBank/DDBJ databases">
        <title>Whole genome shotgun sequence of Aneurinibacillus danicus NBRC 102444.</title>
        <authorList>
            <person name="Hosoyama A."/>
            <person name="Uohara A."/>
            <person name="Ohji S."/>
            <person name="Ichikawa N."/>
        </authorList>
    </citation>
    <scope>NUCLEOTIDE SEQUENCE [LARGE SCALE GENOMIC DNA]</scope>
    <source>
        <strain evidence="2 3">NBRC 102444</strain>
    </source>
</reference>
<evidence type="ECO:0000256" key="1">
    <source>
        <dbReference type="SAM" id="Phobius"/>
    </source>
</evidence>
<dbReference type="AlphaFoldDB" id="A0A511VBR7"/>
<evidence type="ECO:0000313" key="2">
    <source>
        <dbReference type="EMBL" id="GEN34682.1"/>
    </source>
</evidence>
<feature type="transmembrane region" description="Helical" evidence="1">
    <location>
        <begin position="142"/>
        <end position="164"/>
    </location>
</feature>
<feature type="transmembrane region" description="Helical" evidence="1">
    <location>
        <begin position="185"/>
        <end position="207"/>
    </location>
</feature>
<dbReference type="EMBL" id="BJXX01000088">
    <property type="protein sequence ID" value="GEN34682.1"/>
    <property type="molecule type" value="Genomic_DNA"/>
</dbReference>
<dbReference type="PANTHER" id="PTHR36111">
    <property type="entry name" value="INNER MEMBRANE PROTEIN-RELATED"/>
    <property type="match status" value="1"/>
</dbReference>
<keyword evidence="1" id="KW-0812">Transmembrane</keyword>
<dbReference type="InterPro" id="IPR007563">
    <property type="entry name" value="DUF554"/>
</dbReference>
<keyword evidence="1" id="KW-0472">Membrane</keyword>
<dbReference type="OrthoDB" id="9797976at2"/>
<sequence length="246" mass="26358">MVLLGTIVNAVAIIAGALLGSLLSGIKENMRVTVMQGISLAVFILGIQMGMASKNFLLVIFSLVAGSILGEWWKIEEKLQTLGRWLESRVGGKGRGRGSISTAFVTATLVYCVGAMAILGSLDSGLRNDHQVLFTKAMLDGFSAIIFASALGIGVIFSAVPVFLYQGAIALSASYINELVDKEMLLIIVNEITATGGIMIMAIAINLLELKRIRVANMLPALIVVSLGVPFVENWPHIQKWIENLL</sequence>
<dbReference type="PANTHER" id="PTHR36111:SF2">
    <property type="entry name" value="INNER MEMBRANE PROTEIN"/>
    <property type="match status" value="1"/>
</dbReference>
<feature type="transmembrane region" description="Helical" evidence="1">
    <location>
        <begin position="213"/>
        <end position="232"/>
    </location>
</feature>
<accession>A0A511VBR7</accession>
<dbReference type="Pfam" id="PF04474">
    <property type="entry name" value="DUF554"/>
    <property type="match status" value="1"/>
</dbReference>
<keyword evidence="3" id="KW-1185">Reference proteome</keyword>
<dbReference type="Proteomes" id="UP000321157">
    <property type="component" value="Unassembled WGS sequence"/>
</dbReference>
<dbReference type="RefSeq" id="WP_146809953.1">
    <property type="nucleotide sequence ID" value="NZ_BJXX01000088.1"/>
</dbReference>
<organism evidence="2 3">
    <name type="scientific">Aneurinibacillus danicus</name>
    <dbReference type="NCBI Taxonomy" id="267746"/>
    <lineage>
        <taxon>Bacteria</taxon>
        <taxon>Bacillati</taxon>
        <taxon>Bacillota</taxon>
        <taxon>Bacilli</taxon>
        <taxon>Bacillales</taxon>
        <taxon>Paenibacillaceae</taxon>
        <taxon>Aneurinibacillus group</taxon>
        <taxon>Aneurinibacillus</taxon>
    </lineage>
</organism>
<comment type="caution">
    <text evidence="2">The sequence shown here is derived from an EMBL/GenBank/DDBJ whole genome shotgun (WGS) entry which is preliminary data.</text>
</comment>
<protein>
    <submittedName>
        <fullName evidence="2">Membrane protein</fullName>
    </submittedName>
</protein>
<proteinExistence type="predicted"/>
<feature type="transmembrane region" description="Helical" evidence="1">
    <location>
        <begin position="6"/>
        <end position="25"/>
    </location>
</feature>
<evidence type="ECO:0000313" key="3">
    <source>
        <dbReference type="Proteomes" id="UP000321157"/>
    </source>
</evidence>
<feature type="transmembrane region" description="Helical" evidence="1">
    <location>
        <begin position="32"/>
        <end position="50"/>
    </location>
</feature>
<gene>
    <name evidence="2" type="primary">ydfK</name>
    <name evidence="2" type="ORF">ADA01nite_21420</name>
</gene>